<proteinExistence type="predicted"/>
<dbReference type="Pfam" id="PF14273">
    <property type="entry name" value="DUF4360"/>
    <property type="match status" value="1"/>
</dbReference>
<accession>A0A975F6K9</accession>
<dbReference type="RefSeq" id="WP_210217687.1">
    <property type="nucleotide sequence ID" value="NZ_CP072793.1"/>
</dbReference>
<protein>
    <submittedName>
        <fullName evidence="1">DUF4360 domain-containing protein</fullName>
    </submittedName>
</protein>
<keyword evidence="2" id="KW-1185">Reference proteome</keyword>
<dbReference type="InterPro" id="IPR025649">
    <property type="entry name" value="DUF4360"/>
</dbReference>
<dbReference type="AlphaFoldDB" id="A0A975F6K9"/>
<gene>
    <name evidence="1" type="ORF">J9260_10225</name>
</gene>
<evidence type="ECO:0000313" key="1">
    <source>
        <dbReference type="EMBL" id="QTR52127.1"/>
    </source>
</evidence>
<reference evidence="1" key="1">
    <citation type="submission" date="2021-04" db="EMBL/GenBank/DDBJ databases">
        <title>Genomics, taxonomy and metabolism of representatives of sulfur bacteria of the genus Thiothrix: Thiothrix fructosivorans QT, Thiothrix unzii A1T and three new species, Thiothrix subterranea sp. nov., Thiothrix litoralis sp. nov. and 'Candidatus Thiothrix anitrata' sp. nov.</title>
        <authorList>
            <person name="Ravin N.V."/>
            <person name="Smolyakov D."/>
            <person name="Rudenko T.S."/>
            <person name="Mardanov A.V."/>
            <person name="Beletsky A.V."/>
            <person name="Markov N.D."/>
            <person name="Fomenkov A.I."/>
            <person name="Roberts R.J."/>
            <person name="Karnachuk O.V."/>
            <person name="Novikov A."/>
            <person name="Grabovich M.Y."/>
        </authorList>
    </citation>
    <scope>NUCLEOTIDE SEQUENCE</scope>
    <source>
        <strain evidence="1">A1</strain>
    </source>
</reference>
<evidence type="ECO:0000313" key="2">
    <source>
        <dbReference type="Proteomes" id="UP000672009"/>
    </source>
</evidence>
<dbReference type="KEGG" id="tun:J9260_10225"/>
<dbReference type="EMBL" id="CP072793">
    <property type="protein sequence ID" value="QTR52127.1"/>
    <property type="molecule type" value="Genomic_DNA"/>
</dbReference>
<dbReference type="Proteomes" id="UP000672009">
    <property type="component" value="Chromosome"/>
</dbReference>
<sequence length="193" mass="20519">MEVQTVSEKSKGYVWILLGVPVLFALLALQNAQAAPVSLSALQYAGTGCSSANVSDVDVSKRVKTLSFNKFKVGSAAGQLRASCNMALPVTIPNGYQVALSASFKGYIKGDGRLVRSYGSSLNPNGASFTSKLASVRGKGYSQIDNVSTQWSACGRDSSSLNLRLNSSIQVLNNVSSMKVDKMTVRLNVRPCR</sequence>
<name>A0A975F6K9_9GAMM</name>
<organism evidence="1 2">
    <name type="scientific">Thiothrix unzii</name>
    <dbReference type="NCBI Taxonomy" id="111769"/>
    <lineage>
        <taxon>Bacteria</taxon>
        <taxon>Pseudomonadati</taxon>
        <taxon>Pseudomonadota</taxon>
        <taxon>Gammaproteobacteria</taxon>
        <taxon>Thiotrichales</taxon>
        <taxon>Thiotrichaceae</taxon>
        <taxon>Thiothrix</taxon>
    </lineage>
</organism>